<proteinExistence type="predicted"/>
<evidence type="ECO:0000259" key="1">
    <source>
        <dbReference type="PROSITE" id="PS50914"/>
    </source>
</evidence>
<dbReference type="AlphaFoldDB" id="A0A7W6PRV8"/>
<dbReference type="RefSeq" id="WP_165131353.1">
    <property type="nucleotide sequence ID" value="NZ_CP049249.1"/>
</dbReference>
<reference evidence="2 3" key="1">
    <citation type="submission" date="2020-08" db="EMBL/GenBank/DDBJ databases">
        <title>Genomic Encyclopedia of Type Strains, Phase IV (KMG-IV): sequencing the most valuable type-strain genomes for metagenomic binning, comparative biology and taxonomic classification.</title>
        <authorList>
            <person name="Goeker M."/>
        </authorList>
    </citation>
    <scope>NUCLEOTIDE SEQUENCE [LARGE SCALE GENOMIC DNA]</scope>
    <source>
        <strain evidence="2 3">DSM 29514</strain>
    </source>
</reference>
<protein>
    <submittedName>
        <fullName evidence="2">Osmotically-inducible protein OsmY</fullName>
    </submittedName>
</protein>
<evidence type="ECO:0000313" key="3">
    <source>
        <dbReference type="Proteomes" id="UP000519897"/>
    </source>
</evidence>
<organism evidence="2 3">
    <name type="scientific">Rhizobium rhizoryzae</name>
    <dbReference type="NCBI Taxonomy" id="451876"/>
    <lineage>
        <taxon>Bacteria</taxon>
        <taxon>Pseudomonadati</taxon>
        <taxon>Pseudomonadota</taxon>
        <taxon>Alphaproteobacteria</taxon>
        <taxon>Hyphomicrobiales</taxon>
        <taxon>Rhizobiaceae</taxon>
        <taxon>Rhizobium/Agrobacterium group</taxon>
        <taxon>Rhizobium</taxon>
    </lineage>
</organism>
<evidence type="ECO:0000313" key="2">
    <source>
        <dbReference type="EMBL" id="MBB4144359.1"/>
    </source>
</evidence>
<name>A0A7W6PRV8_9HYPH</name>
<keyword evidence="3" id="KW-1185">Reference proteome</keyword>
<dbReference type="PROSITE" id="PS50914">
    <property type="entry name" value="BON"/>
    <property type="match status" value="1"/>
</dbReference>
<sequence>MSEAGMMIVAHARSQMRGHPQDHSVCAALQSILAYAQGLEKSSITCAFEDGRIVLTGEVDSTDTLETAIAIAEVFTGRSVLADLAVQPRFHLPRYIAVNDAVIPDHS</sequence>
<accession>A0A7W6PRV8</accession>
<dbReference type="Proteomes" id="UP000519897">
    <property type="component" value="Unassembled WGS sequence"/>
</dbReference>
<dbReference type="Pfam" id="PF04972">
    <property type="entry name" value="BON"/>
    <property type="match status" value="1"/>
</dbReference>
<gene>
    <name evidence="2" type="ORF">GGQ72_002916</name>
</gene>
<dbReference type="EMBL" id="JACIEC010000003">
    <property type="protein sequence ID" value="MBB4144359.1"/>
    <property type="molecule type" value="Genomic_DNA"/>
</dbReference>
<feature type="domain" description="BON" evidence="1">
    <location>
        <begin position="21"/>
        <end position="89"/>
    </location>
</feature>
<comment type="caution">
    <text evidence="2">The sequence shown here is derived from an EMBL/GenBank/DDBJ whole genome shotgun (WGS) entry which is preliminary data.</text>
</comment>
<dbReference type="InterPro" id="IPR007055">
    <property type="entry name" value="BON_dom"/>
</dbReference>